<evidence type="ECO:0008006" key="2">
    <source>
        <dbReference type="Google" id="ProtNLM"/>
    </source>
</evidence>
<proteinExistence type="predicted"/>
<evidence type="ECO:0000313" key="1">
    <source>
        <dbReference type="EMBL" id="CAB4131140.1"/>
    </source>
</evidence>
<name>A0A6J5LDW8_9CAUD</name>
<dbReference type="Pfam" id="PF24175">
    <property type="entry name" value="SU10_adaptor"/>
    <property type="match status" value="1"/>
</dbReference>
<gene>
    <name evidence="1" type="ORF">UFOVP133_48</name>
</gene>
<sequence length="254" mass="28101">MSSTYTVTRDQVITLALRKLGVLEIGSTPDPDTVANAAMSLNLLIKQLSTDGLKLWKVSELIIPLTAGQTTYTLGGSTSALMYDALNPTVAITDKPLKAIQGFYRNTQSTPAIDTPVMLVSKQEYNVLGSKFSTGTANTIFYDPRKLNGVLYVYLTPDLNAQTNLELHIIVQLPLDDLNTALDIPDFPNEWMNCLVWNLADQLSLEYGVPMNTRQEISQRAVTYKTLLSDWDVEASSTFFAPDFRSTSNNSYGR</sequence>
<accession>A0A6J5LDW8</accession>
<organism evidence="1">
    <name type="scientific">uncultured Caudovirales phage</name>
    <dbReference type="NCBI Taxonomy" id="2100421"/>
    <lineage>
        <taxon>Viruses</taxon>
        <taxon>Duplodnaviria</taxon>
        <taxon>Heunggongvirae</taxon>
        <taxon>Uroviricota</taxon>
        <taxon>Caudoviricetes</taxon>
        <taxon>Peduoviridae</taxon>
        <taxon>Maltschvirus</taxon>
        <taxon>Maltschvirus maltsch</taxon>
    </lineage>
</organism>
<dbReference type="InterPro" id="IPR056209">
    <property type="entry name" value="SU10_adaptor"/>
</dbReference>
<dbReference type="EMBL" id="LR796246">
    <property type="protein sequence ID" value="CAB4131140.1"/>
    <property type="molecule type" value="Genomic_DNA"/>
</dbReference>
<protein>
    <recommendedName>
        <fullName evidence="2">Tail tubular protein A</fullName>
    </recommendedName>
</protein>
<reference evidence="1" key="1">
    <citation type="submission" date="2020-04" db="EMBL/GenBank/DDBJ databases">
        <authorList>
            <person name="Chiriac C."/>
            <person name="Salcher M."/>
            <person name="Ghai R."/>
            <person name="Kavagutti S V."/>
        </authorList>
    </citation>
    <scope>NUCLEOTIDE SEQUENCE</scope>
</reference>